<dbReference type="Proteomes" id="UP000683310">
    <property type="component" value="Chromosome"/>
</dbReference>
<name>A0ABX8CFE4_9NOCA</name>
<dbReference type="EMBL" id="CP074371">
    <property type="protein sequence ID" value="QVI18692.1"/>
    <property type="molecule type" value="Genomic_DNA"/>
</dbReference>
<dbReference type="RefSeq" id="WP_213554729.1">
    <property type="nucleotide sequence ID" value="NZ_JBHZDI010000050.1"/>
</dbReference>
<proteinExistence type="predicted"/>
<keyword evidence="2" id="KW-1185">Reference proteome</keyword>
<evidence type="ECO:0000313" key="2">
    <source>
        <dbReference type="Proteomes" id="UP000683310"/>
    </source>
</evidence>
<reference evidence="1 2" key="1">
    <citation type="submission" date="2021-04" db="EMBL/GenBank/DDBJ databases">
        <title>Nocardia tengchongensis.</title>
        <authorList>
            <person name="Zhuang k."/>
            <person name="Ran Y."/>
            <person name="Li W."/>
        </authorList>
    </citation>
    <scope>NUCLEOTIDE SEQUENCE [LARGE SCALE GENOMIC DNA]</scope>
    <source>
        <strain evidence="1 2">CFH S0057</strain>
    </source>
</reference>
<organism evidence="1 2">
    <name type="scientific">Nocardia tengchongensis</name>
    <dbReference type="NCBI Taxonomy" id="2055889"/>
    <lineage>
        <taxon>Bacteria</taxon>
        <taxon>Bacillati</taxon>
        <taxon>Actinomycetota</taxon>
        <taxon>Actinomycetes</taxon>
        <taxon>Mycobacteriales</taxon>
        <taxon>Nocardiaceae</taxon>
        <taxon>Nocardia</taxon>
    </lineage>
</organism>
<sequence length="192" mass="19008">MEDMVRLVHSVAPALAAVGALAVALVAPALLSAAVPARLADVPAGTSIMLTATGIGAVHGGADPANAIVFQVPEPMRRQATGDESVAVLKSGDGEQRVSVSVTDGITDFATAAPRMLLPLRAAGVAARFDGGVVDAGEFHGLTCELPDTAGGVCAVAASGDVGVTILVTGPTREAGLHLIAEVLNSTKAVEA</sequence>
<accession>A0ABX8CFE4</accession>
<protein>
    <submittedName>
        <fullName evidence="1">Uncharacterized protein</fullName>
    </submittedName>
</protein>
<evidence type="ECO:0000313" key="1">
    <source>
        <dbReference type="EMBL" id="QVI18692.1"/>
    </source>
</evidence>
<gene>
    <name evidence="1" type="ORF">KHQ06_19255</name>
</gene>